<dbReference type="Proteomes" id="UP000269301">
    <property type="component" value="Unassembled WGS sequence"/>
</dbReference>
<evidence type="ECO:0000313" key="2">
    <source>
        <dbReference type="Proteomes" id="UP000269301"/>
    </source>
</evidence>
<keyword evidence="2" id="KW-1185">Reference proteome</keyword>
<organism evidence="1 2">
    <name type="scientific">Oceanobacillus halophilus</name>
    <dbReference type="NCBI Taxonomy" id="930130"/>
    <lineage>
        <taxon>Bacteria</taxon>
        <taxon>Bacillati</taxon>
        <taxon>Bacillota</taxon>
        <taxon>Bacilli</taxon>
        <taxon>Bacillales</taxon>
        <taxon>Bacillaceae</taxon>
        <taxon>Oceanobacillus</taxon>
    </lineage>
</organism>
<reference evidence="1 2" key="1">
    <citation type="journal article" date="2016" name="Int. J. Syst. Evol. Microbiol.">
        <title>Oceanobacillus halophilus sp. nov., a novel moderately halophilic bacterium from a hypersaline lake.</title>
        <authorList>
            <person name="Amoozegar M.A."/>
            <person name="Bagheri M."/>
            <person name="Makhdoumi A."/>
            <person name="Nikou M.M."/>
            <person name="Fazeli S.A.S."/>
            <person name="Schumann P."/>
            <person name="Sproer C."/>
            <person name="Sanchez-Porro C."/>
            <person name="Ventosa A."/>
        </authorList>
    </citation>
    <scope>NUCLEOTIDE SEQUENCE [LARGE SCALE GENOMIC DNA]</scope>
    <source>
        <strain evidence="1 2">DSM 23996</strain>
    </source>
</reference>
<name>A0A495ACQ9_9BACI</name>
<comment type="caution">
    <text evidence="1">The sequence shown here is derived from an EMBL/GenBank/DDBJ whole genome shotgun (WGS) entry which is preliminary data.</text>
</comment>
<proteinExistence type="predicted"/>
<dbReference type="OrthoDB" id="2678750at2"/>
<dbReference type="AlphaFoldDB" id="A0A495ACQ9"/>
<evidence type="ECO:0000313" key="1">
    <source>
        <dbReference type="EMBL" id="RKQ37652.1"/>
    </source>
</evidence>
<dbReference type="EMBL" id="RBZP01000001">
    <property type="protein sequence ID" value="RKQ37652.1"/>
    <property type="molecule type" value="Genomic_DNA"/>
</dbReference>
<protein>
    <submittedName>
        <fullName evidence="1">DUF2487 family protein</fullName>
    </submittedName>
</protein>
<gene>
    <name evidence="1" type="ORF">D8M06_02285</name>
</gene>
<dbReference type="InterPro" id="IPR019615">
    <property type="entry name" value="DUF2487"/>
</dbReference>
<dbReference type="RefSeq" id="WP_121202730.1">
    <property type="nucleotide sequence ID" value="NZ_RBZP01000001.1"/>
</dbReference>
<sequence length="152" mass="18425">MKWRSKDLKQYLQAKEYIDTIMVPLVPFHLSNEQDMEKDSFRNEVLTVFSNEMEKELSGRMMLMPVYNYIKSTDMNVEKDRLNDWVEDIKVQPFKHIFFITFDSKWRKLEQELDGTLIWLPTVQTGDILSKELQSMIREQVKEITEFIRSYW</sequence>
<accession>A0A495ACQ9</accession>
<dbReference type="Pfam" id="PF10673">
    <property type="entry name" value="DUF2487"/>
    <property type="match status" value="1"/>
</dbReference>